<organism evidence="5">
    <name type="scientific">Capitella teleta</name>
    <name type="common">Polychaete worm</name>
    <dbReference type="NCBI Taxonomy" id="283909"/>
    <lineage>
        <taxon>Eukaryota</taxon>
        <taxon>Metazoa</taxon>
        <taxon>Spiralia</taxon>
        <taxon>Lophotrochozoa</taxon>
        <taxon>Annelida</taxon>
        <taxon>Polychaeta</taxon>
        <taxon>Sedentaria</taxon>
        <taxon>Scolecida</taxon>
        <taxon>Capitellidae</taxon>
        <taxon>Capitella</taxon>
    </lineage>
</organism>
<dbReference type="PANTHER" id="PTHR48071">
    <property type="entry name" value="SRCR DOMAIN-CONTAINING PROTEIN"/>
    <property type="match status" value="1"/>
</dbReference>
<evidence type="ECO:0000313" key="7">
    <source>
        <dbReference type="Proteomes" id="UP000014760"/>
    </source>
</evidence>
<evidence type="ECO:0000259" key="4">
    <source>
        <dbReference type="PROSITE" id="PS50287"/>
    </source>
</evidence>
<reference evidence="6" key="3">
    <citation type="submission" date="2015-06" db="UniProtKB">
        <authorList>
            <consortium name="EnsemblMetazoa"/>
        </authorList>
    </citation>
    <scope>IDENTIFICATION</scope>
</reference>
<name>R7THU3_CAPTE</name>
<dbReference type="InterPro" id="IPR001190">
    <property type="entry name" value="SRCR"/>
</dbReference>
<proteinExistence type="predicted"/>
<dbReference type="OrthoDB" id="10066015at2759"/>
<evidence type="ECO:0000256" key="1">
    <source>
        <dbReference type="ARBA" id="ARBA00022729"/>
    </source>
</evidence>
<evidence type="ECO:0000313" key="5">
    <source>
        <dbReference type="EMBL" id="ELT90665.1"/>
    </source>
</evidence>
<reference evidence="5 7" key="2">
    <citation type="journal article" date="2013" name="Nature">
        <title>Insights into bilaterian evolution from three spiralian genomes.</title>
        <authorList>
            <person name="Simakov O."/>
            <person name="Marletaz F."/>
            <person name="Cho S.J."/>
            <person name="Edsinger-Gonzales E."/>
            <person name="Havlak P."/>
            <person name="Hellsten U."/>
            <person name="Kuo D.H."/>
            <person name="Larsson T."/>
            <person name="Lv J."/>
            <person name="Arendt D."/>
            <person name="Savage R."/>
            <person name="Osoegawa K."/>
            <person name="de Jong P."/>
            <person name="Grimwood J."/>
            <person name="Chapman J.A."/>
            <person name="Shapiro H."/>
            <person name="Aerts A."/>
            <person name="Otillar R.P."/>
            <person name="Terry A.Y."/>
            <person name="Boore J.L."/>
            <person name="Grigoriev I.V."/>
            <person name="Lindberg D.R."/>
            <person name="Seaver E.C."/>
            <person name="Weisblat D.A."/>
            <person name="Putnam N.H."/>
            <person name="Rokhsar D.S."/>
        </authorList>
    </citation>
    <scope>NUCLEOTIDE SEQUENCE</scope>
    <source>
        <strain evidence="5 7">I ESC-2004</strain>
    </source>
</reference>
<dbReference type="InterPro" id="IPR036772">
    <property type="entry name" value="SRCR-like_dom_sf"/>
</dbReference>
<dbReference type="EMBL" id="AMQN01014254">
    <property type="status" value="NOT_ANNOTATED_CDS"/>
    <property type="molecule type" value="Genomic_DNA"/>
</dbReference>
<keyword evidence="7" id="KW-1185">Reference proteome</keyword>
<dbReference type="PROSITE" id="PS00420">
    <property type="entry name" value="SRCR_1"/>
    <property type="match status" value="1"/>
</dbReference>
<dbReference type="PROSITE" id="PS50287">
    <property type="entry name" value="SRCR_2"/>
    <property type="match status" value="1"/>
</dbReference>
<dbReference type="Pfam" id="PF00530">
    <property type="entry name" value="SRCR"/>
    <property type="match status" value="1"/>
</dbReference>
<reference evidence="7" key="1">
    <citation type="submission" date="2012-12" db="EMBL/GenBank/DDBJ databases">
        <authorList>
            <person name="Hellsten U."/>
            <person name="Grimwood J."/>
            <person name="Chapman J.A."/>
            <person name="Shapiro H."/>
            <person name="Aerts A."/>
            <person name="Otillar R.P."/>
            <person name="Terry A.Y."/>
            <person name="Boore J.L."/>
            <person name="Simakov O."/>
            <person name="Marletaz F."/>
            <person name="Cho S.-J."/>
            <person name="Edsinger-Gonzales E."/>
            <person name="Havlak P."/>
            <person name="Kuo D.-H."/>
            <person name="Larsson T."/>
            <person name="Lv J."/>
            <person name="Arendt D."/>
            <person name="Savage R."/>
            <person name="Osoegawa K."/>
            <person name="de Jong P."/>
            <person name="Lindberg D.R."/>
            <person name="Seaver E.C."/>
            <person name="Weisblat D.A."/>
            <person name="Putnam N.H."/>
            <person name="Grigoriev I.V."/>
            <person name="Rokhsar D.S."/>
        </authorList>
    </citation>
    <scope>NUCLEOTIDE SEQUENCE</scope>
    <source>
        <strain evidence="7">I ESC-2004</strain>
    </source>
</reference>
<feature type="disulfide bond" evidence="3">
    <location>
        <begin position="72"/>
        <end position="82"/>
    </location>
</feature>
<dbReference type="AlphaFoldDB" id="R7THU3"/>
<keyword evidence="1" id="KW-0732">Signal</keyword>
<dbReference type="PANTHER" id="PTHR48071:SF18">
    <property type="entry name" value="DELETED IN MALIGNANT BRAIN TUMORS 1 PROTEIN-RELATED"/>
    <property type="match status" value="1"/>
</dbReference>
<evidence type="ECO:0000256" key="3">
    <source>
        <dbReference type="PROSITE-ProRule" id="PRU00196"/>
    </source>
</evidence>
<feature type="non-terminal residue" evidence="5">
    <location>
        <position position="1"/>
    </location>
</feature>
<dbReference type="SMART" id="SM00202">
    <property type="entry name" value="SR"/>
    <property type="match status" value="1"/>
</dbReference>
<dbReference type="OMA" id="ECADIKW"/>
<feature type="domain" description="SRCR" evidence="4">
    <location>
        <begin position="1"/>
        <end position="105"/>
    </location>
</feature>
<keyword evidence="2 3" id="KW-1015">Disulfide bond</keyword>
<comment type="caution">
    <text evidence="3">Lacks conserved residue(s) required for the propagation of feature annotation.</text>
</comment>
<dbReference type="SUPFAM" id="SSF56487">
    <property type="entry name" value="SRCR-like"/>
    <property type="match status" value="1"/>
</dbReference>
<dbReference type="PRINTS" id="PR00258">
    <property type="entry name" value="SPERACTRCPTR"/>
</dbReference>
<dbReference type="EMBL" id="KB310830">
    <property type="protein sequence ID" value="ELT90665.1"/>
    <property type="molecule type" value="Genomic_DNA"/>
</dbReference>
<dbReference type="Gene3D" id="3.10.250.10">
    <property type="entry name" value="SRCR-like domain"/>
    <property type="match status" value="1"/>
</dbReference>
<gene>
    <name evidence="5" type="ORF">CAPTEDRAFT_137294</name>
</gene>
<dbReference type="EnsemblMetazoa" id="CapteT137294">
    <property type="protein sequence ID" value="CapteP137294"/>
    <property type="gene ID" value="CapteG137294"/>
</dbReference>
<dbReference type="FunFam" id="3.10.250.10:FF:000001">
    <property type="entry name" value="Lysyl oxidase 4 isoform X1"/>
    <property type="match status" value="1"/>
</dbReference>
<dbReference type="STRING" id="283909.R7THU3"/>
<protein>
    <recommendedName>
        <fullName evidence="4">SRCR domain-containing protein</fullName>
    </recommendedName>
</protein>
<dbReference type="GO" id="GO:0016020">
    <property type="term" value="C:membrane"/>
    <property type="evidence" value="ECO:0007669"/>
    <property type="project" value="InterPro"/>
</dbReference>
<accession>R7THU3</accession>
<dbReference type="HOGENOM" id="CLU_002555_6_1_1"/>
<dbReference type="Proteomes" id="UP000014760">
    <property type="component" value="Unassembled WGS sequence"/>
</dbReference>
<evidence type="ECO:0000313" key="6">
    <source>
        <dbReference type="EnsemblMetazoa" id="CapteP137294"/>
    </source>
</evidence>
<sequence length="109" mass="11781">VRLTGGPDASQGRVEVQHEAQWGSVCSRRFGIKEGIVICRKLGYSYAEFIRNVTRFGAAPEGQIIWLQRLSCTGKESDLGGCLSKSEHWAETDCSPAEDAGVICSSGFA</sequence>
<evidence type="ECO:0000256" key="2">
    <source>
        <dbReference type="ARBA" id="ARBA00023157"/>
    </source>
</evidence>